<proteinExistence type="predicted"/>
<keyword evidence="1 3" id="KW-0863">Zinc-finger</keyword>
<dbReference type="GO" id="GO:0008270">
    <property type="term" value="F:zinc ion binding"/>
    <property type="evidence" value="ECO:0007669"/>
    <property type="project" value="UniProtKB-KW"/>
</dbReference>
<evidence type="ECO:0000313" key="8">
    <source>
        <dbReference type="Proteomes" id="UP000887568"/>
    </source>
</evidence>
<dbReference type="InterPro" id="IPR013083">
    <property type="entry name" value="Znf_RING/FYVE/PHD"/>
</dbReference>
<feature type="compositionally biased region" description="Basic and acidic residues" evidence="4">
    <location>
        <begin position="643"/>
        <end position="667"/>
    </location>
</feature>
<feature type="domain" description="RWD" evidence="6">
    <location>
        <begin position="26"/>
        <end position="135"/>
    </location>
</feature>
<evidence type="ECO:0000259" key="6">
    <source>
        <dbReference type="PROSITE" id="PS50908"/>
    </source>
</evidence>
<feature type="region of interest" description="Disordered" evidence="4">
    <location>
        <begin position="1"/>
        <end position="20"/>
    </location>
</feature>
<dbReference type="Pfam" id="PF13639">
    <property type="entry name" value="zf-RING_2"/>
    <property type="match status" value="1"/>
</dbReference>
<dbReference type="RefSeq" id="XP_038053801.1">
    <property type="nucleotide sequence ID" value="XM_038197873.1"/>
</dbReference>
<dbReference type="FunFam" id="3.10.110.10:FF:000052">
    <property type="entry name" value="Putative e3 ubiquitin-protein ligase rnf25"/>
    <property type="match status" value="1"/>
</dbReference>
<dbReference type="InterPro" id="IPR016135">
    <property type="entry name" value="UBQ-conjugating_enzyme/RWD"/>
</dbReference>
<feature type="compositionally biased region" description="Basic and acidic residues" evidence="4">
    <location>
        <begin position="456"/>
        <end position="474"/>
    </location>
</feature>
<feature type="compositionally biased region" description="Polar residues" evidence="4">
    <location>
        <begin position="7"/>
        <end position="20"/>
    </location>
</feature>
<feature type="compositionally biased region" description="Polar residues" evidence="4">
    <location>
        <begin position="344"/>
        <end position="357"/>
    </location>
</feature>
<dbReference type="GO" id="GO:0061630">
    <property type="term" value="F:ubiquitin protein ligase activity"/>
    <property type="evidence" value="ECO:0007669"/>
    <property type="project" value="InterPro"/>
</dbReference>
<dbReference type="Gene3D" id="3.30.40.10">
    <property type="entry name" value="Zinc/RING finger domain, C3HC4 (zinc finger)"/>
    <property type="match status" value="1"/>
</dbReference>
<dbReference type="Proteomes" id="UP000887568">
    <property type="component" value="Unplaced"/>
</dbReference>
<feature type="compositionally biased region" description="Basic and acidic residues" evidence="4">
    <location>
        <begin position="413"/>
        <end position="422"/>
    </location>
</feature>
<evidence type="ECO:0000259" key="5">
    <source>
        <dbReference type="PROSITE" id="PS50089"/>
    </source>
</evidence>
<dbReference type="OrthoDB" id="432311at2759"/>
<feature type="compositionally biased region" description="Gly residues" evidence="4">
    <location>
        <begin position="327"/>
        <end position="339"/>
    </location>
</feature>
<accession>A0A913ZRT8</accession>
<feature type="compositionally biased region" description="Polar residues" evidence="4">
    <location>
        <begin position="477"/>
        <end position="492"/>
    </location>
</feature>
<feature type="compositionally biased region" description="Basic and acidic residues" evidence="4">
    <location>
        <begin position="675"/>
        <end position="690"/>
    </location>
</feature>
<keyword evidence="2" id="KW-0862">Zinc</keyword>
<dbReference type="Gene3D" id="3.10.110.10">
    <property type="entry name" value="Ubiquitin Conjugating Enzyme"/>
    <property type="match status" value="1"/>
</dbReference>
<organism evidence="7 8">
    <name type="scientific">Patiria miniata</name>
    <name type="common">Bat star</name>
    <name type="synonym">Asterina miniata</name>
    <dbReference type="NCBI Taxonomy" id="46514"/>
    <lineage>
        <taxon>Eukaryota</taxon>
        <taxon>Metazoa</taxon>
        <taxon>Echinodermata</taxon>
        <taxon>Eleutherozoa</taxon>
        <taxon>Asterozoa</taxon>
        <taxon>Asteroidea</taxon>
        <taxon>Valvatacea</taxon>
        <taxon>Valvatida</taxon>
        <taxon>Asterinidae</taxon>
        <taxon>Patiria</taxon>
    </lineage>
</organism>
<evidence type="ECO:0000256" key="3">
    <source>
        <dbReference type="PROSITE-ProRule" id="PRU00175"/>
    </source>
</evidence>
<feature type="compositionally biased region" description="Basic and acidic residues" evidence="4">
    <location>
        <begin position="431"/>
        <end position="447"/>
    </location>
</feature>
<dbReference type="SUPFAM" id="SSF54495">
    <property type="entry name" value="UBC-like"/>
    <property type="match status" value="1"/>
</dbReference>
<evidence type="ECO:0000256" key="2">
    <source>
        <dbReference type="ARBA" id="ARBA00022833"/>
    </source>
</evidence>
<evidence type="ECO:0000313" key="7">
    <source>
        <dbReference type="EnsemblMetazoa" id="XP_038053801.1"/>
    </source>
</evidence>
<keyword evidence="1 3" id="KW-0479">Metal-binding</keyword>
<dbReference type="SUPFAM" id="SSF57850">
    <property type="entry name" value="RING/U-box"/>
    <property type="match status" value="1"/>
</dbReference>
<feature type="compositionally biased region" description="Basic and acidic residues" evidence="4">
    <location>
        <begin position="550"/>
        <end position="586"/>
    </location>
</feature>
<dbReference type="Pfam" id="PF05773">
    <property type="entry name" value="RWD"/>
    <property type="match status" value="1"/>
</dbReference>
<dbReference type="SMART" id="SM00591">
    <property type="entry name" value="RWD"/>
    <property type="match status" value="1"/>
</dbReference>
<dbReference type="EnsemblMetazoa" id="XM_038197873.1">
    <property type="protein sequence ID" value="XP_038053801.1"/>
    <property type="gene ID" value="LOC119726246"/>
</dbReference>
<dbReference type="CDD" id="cd16470">
    <property type="entry name" value="RING-H2_RNF25"/>
    <property type="match status" value="1"/>
</dbReference>
<sequence>MAASMIARSTSECSEGSGTNDGELLQELGLLEAIYVHELDVNYTDSGIPTELSIILHPATAGNLDQQYVCLTLNIKLPEQYPHSLPEITIRNPRGVSDEHLASLGAKLNQIASERQGGAMLYELIEVAKESLTDNNTPSCQCVICLHGFTETDVFTKTQCYHYFHSQCLARYLKHAQENEEESVCPVCREPVICDLGQLEGAPPPNSIQEVYTPNQVLRDMQREMAALYRRQKEKGGIIDIEAENNKFLIHISQTPSLPANFGISPVIAQPQRSTVSQNDTSCKVPPTERESSNQTVSFVKPLANKDVGQYKGSRPGSSQRSDYKQGGRGSGRGQGSDGRGQRPYSSGARNYYSRNPGSLKGSMFNGKSSNEEASAKHTDSENTTDQSDSKTENVDAVDQSNATSENGPGKVLVERGNKDQRNWSGRQRKTGSDRRLKGEYHGKLGESTECSIKPNVDKTKDEKITKNNEKAESPVRANSENKSIKRNANVQEMEKTSASKTDIDKEKTAVDRDYSRSKGRGQDSSLESGHRSDGGRRPNRRPAGRSHAPRKEGGSPTVESERSKDSAQRKPDENLSEESGFHDNKQYTGSAKTSNHAKNSTPGNIRERESGRTRNRNRNRRREPGQFKDSLQSDNQGTVQGERSKFKGESEPNRRDLKGKDTDKTKSAATVEIGSREGRPRSDKSKLERTAPPGFGEPAQANKSDVEPKSVKPPPGFENVTL</sequence>
<dbReference type="InterPro" id="IPR006575">
    <property type="entry name" value="RWD_dom"/>
</dbReference>
<dbReference type="GO" id="GO:0016567">
    <property type="term" value="P:protein ubiquitination"/>
    <property type="evidence" value="ECO:0007669"/>
    <property type="project" value="TreeGrafter"/>
</dbReference>
<evidence type="ECO:0000256" key="1">
    <source>
        <dbReference type="ARBA" id="ARBA00022771"/>
    </source>
</evidence>
<feature type="region of interest" description="Disordered" evidence="4">
    <location>
        <begin position="271"/>
        <end position="723"/>
    </location>
</feature>
<feature type="compositionally biased region" description="Polar residues" evidence="4">
    <location>
        <begin position="630"/>
        <end position="642"/>
    </location>
</feature>
<dbReference type="InterPro" id="IPR001841">
    <property type="entry name" value="Znf_RING"/>
</dbReference>
<reference evidence="7" key="1">
    <citation type="submission" date="2022-11" db="UniProtKB">
        <authorList>
            <consortium name="EnsemblMetazoa"/>
        </authorList>
    </citation>
    <scope>IDENTIFICATION</scope>
</reference>
<dbReference type="PANTHER" id="PTHR13198">
    <property type="entry name" value="RING FINGER PROTEIN 25"/>
    <property type="match status" value="1"/>
</dbReference>
<evidence type="ECO:0008006" key="9">
    <source>
        <dbReference type="Google" id="ProtNLM"/>
    </source>
</evidence>
<dbReference type="GeneID" id="119726246"/>
<feature type="compositionally biased region" description="Polar residues" evidence="4">
    <location>
        <begin position="587"/>
        <end position="604"/>
    </location>
</feature>
<feature type="compositionally biased region" description="Basic and acidic residues" evidence="4">
    <location>
        <begin position="493"/>
        <end position="517"/>
    </location>
</feature>
<dbReference type="PANTHER" id="PTHR13198:SF4">
    <property type="entry name" value="E3 UBIQUITIN-PROTEIN LIGASE RNF25"/>
    <property type="match status" value="1"/>
</dbReference>
<name>A0A913ZRT8_PATMI</name>
<dbReference type="PROSITE" id="PS50089">
    <property type="entry name" value="ZF_RING_2"/>
    <property type="match status" value="1"/>
</dbReference>
<protein>
    <recommendedName>
        <fullName evidence="9">E3 ubiquitin-protein ligase RNF25</fullName>
    </recommendedName>
</protein>
<feature type="domain" description="RING-type" evidence="5">
    <location>
        <begin position="142"/>
        <end position="189"/>
    </location>
</feature>
<feature type="compositionally biased region" description="Polar residues" evidence="4">
    <location>
        <begin position="271"/>
        <end position="282"/>
    </location>
</feature>
<dbReference type="SMART" id="SM00184">
    <property type="entry name" value="RING"/>
    <property type="match status" value="1"/>
</dbReference>
<feature type="compositionally biased region" description="Basic residues" evidence="4">
    <location>
        <begin position="538"/>
        <end position="549"/>
    </location>
</feature>
<dbReference type="GO" id="GO:0005634">
    <property type="term" value="C:nucleus"/>
    <property type="evidence" value="ECO:0007669"/>
    <property type="project" value="TreeGrafter"/>
</dbReference>
<dbReference type="PROSITE" id="PS50908">
    <property type="entry name" value="RWD"/>
    <property type="match status" value="1"/>
</dbReference>
<dbReference type="OMA" id="HSQCLAR"/>
<keyword evidence="8" id="KW-1185">Reference proteome</keyword>
<dbReference type="CDD" id="cd23818">
    <property type="entry name" value="RWD_RNF25"/>
    <property type="match status" value="1"/>
</dbReference>
<dbReference type="AlphaFoldDB" id="A0A913ZRT8"/>
<dbReference type="InterPro" id="IPR039133">
    <property type="entry name" value="RNF25"/>
</dbReference>
<feature type="compositionally biased region" description="Basic and acidic residues" evidence="4">
    <location>
        <begin position="370"/>
        <end position="381"/>
    </location>
</feature>
<evidence type="ECO:0000256" key="4">
    <source>
        <dbReference type="SAM" id="MobiDB-lite"/>
    </source>
</evidence>